<keyword evidence="2" id="KW-0378">Hydrolase</keyword>
<sequence length="173" mass="17813">MDGKDTRAGRLAGVPGNYAQELLDANVPERLRDWLSDSGVGALVAKLGIVFEELGPGRSVATMPVAGNTQVVGLLHGGASAALAETLGSFSATLHAGPGRIAVGLDLNVTHHRAVSDGVVRAVCTALQLGRSVASHEIVISDAQGRRVCTARITNLLRDEPGPARTPPAQASR</sequence>
<evidence type="ECO:0000313" key="5">
    <source>
        <dbReference type="Proteomes" id="UP001304769"/>
    </source>
</evidence>
<protein>
    <submittedName>
        <fullName evidence="4">Hotdog fold thioesterase</fullName>
    </submittedName>
</protein>
<dbReference type="InterPro" id="IPR003736">
    <property type="entry name" value="PAAI_dom"/>
</dbReference>
<dbReference type="Pfam" id="PF03061">
    <property type="entry name" value="4HBT"/>
    <property type="match status" value="1"/>
</dbReference>
<dbReference type="PANTHER" id="PTHR43240">
    <property type="entry name" value="1,4-DIHYDROXY-2-NAPHTHOYL-COA THIOESTERASE 1"/>
    <property type="match status" value="1"/>
</dbReference>
<dbReference type="Proteomes" id="UP001304769">
    <property type="component" value="Unassembled WGS sequence"/>
</dbReference>
<evidence type="ECO:0000259" key="3">
    <source>
        <dbReference type="Pfam" id="PF03061"/>
    </source>
</evidence>
<comment type="similarity">
    <text evidence="1">Belongs to the thioesterase PaaI family.</text>
</comment>
<dbReference type="CDD" id="cd03443">
    <property type="entry name" value="PaaI_thioesterase"/>
    <property type="match status" value="1"/>
</dbReference>
<proteinExistence type="inferred from homology"/>
<name>A0ABU5T3W0_9MICC</name>
<keyword evidence="5" id="KW-1185">Reference proteome</keyword>
<feature type="domain" description="Thioesterase" evidence="3">
    <location>
        <begin position="73"/>
        <end position="149"/>
    </location>
</feature>
<dbReference type="Gene3D" id="3.10.129.10">
    <property type="entry name" value="Hotdog Thioesterase"/>
    <property type="match status" value="1"/>
</dbReference>
<dbReference type="EMBL" id="JAYGGQ010000003">
    <property type="protein sequence ID" value="MEA5454342.1"/>
    <property type="molecule type" value="Genomic_DNA"/>
</dbReference>
<dbReference type="InterPro" id="IPR029069">
    <property type="entry name" value="HotDog_dom_sf"/>
</dbReference>
<comment type="caution">
    <text evidence="4">The sequence shown here is derived from an EMBL/GenBank/DDBJ whole genome shotgun (WGS) entry which is preliminary data.</text>
</comment>
<accession>A0ABU5T3W0</accession>
<dbReference type="InterPro" id="IPR006683">
    <property type="entry name" value="Thioestr_dom"/>
</dbReference>
<evidence type="ECO:0000256" key="2">
    <source>
        <dbReference type="ARBA" id="ARBA00022801"/>
    </source>
</evidence>
<dbReference type="PANTHER" id="PTHR43240:SF5">
    <property type="entry name" value="1,4-DIHYDROXY-2-NAPHTHOYL-COA THIOESTERASE 1"/>
    <property type="match status" value="1"/>
</dbReference>
<evidence type="ECO:0000313" key="4">
    <source>
        <dbReference type="EMBL" id="MEA5454342.1"/>
    </source>
</evidence>
<organism evidence="4 5">
    <name type="scientific">Sinomonas terricola</name>
    <dbReference type="NCBI Taxonomy" id="3110330"/>
    <lineage>
        <taxon>Bacteria</taxon>
        <taxon>Bacillati</taxon>
        <taxon>Actinomycetota</taxon>
        <taxon>Actinomycetes</taxon>
        <taxon>Micrococcales</taxon>
        <taxon>Micrococcaceae</taxon>
        <taxon>Sinomonas</taxon>
    </lineage>
</organism>
<dbReference type="RefSeq" id="WP_323278168.1">
    <property type="nucleotide sequence ID" value="NZ_JAYGGQ010000003.1"/>
</dbReference>
<dbReference type="SUPFAM" id="SSF54637">
    <property type="entry name" value="Thioesterase/thiol ester dehydrase-isomerase"/>
    <property type="match status" value="1"/>
</dbReference>
<dbReference type="NCBIfam" id="TIGR00369">
    <property type="entry name" value="unchar_dom_1"/>
    <property type="match status" value="1"/>
</dbReference>
<reference evidence="4 5" key="1">
    <citation type="submission" date="2023-12" db="EMBL/GenBank/DDBJ databases">
        <title>Sinomonas terricola sp. nov, isolated from litchi orchard soil in Guangdong, PR China.</title>
        <authorList>
            <person name="Jiaxin W."/>
            <person name="Yang Z."/>
            <person name="Honghui Z."/>
        </authorList>
    </citation>
    <scope>NUCLEOTIDE SEQUENCE [LARGE SCALE GENOMIC DNA]</scope>
    <source>
        <strain evidence="4 5">JGH33</strain>
    </source>
</reference>
<evidence type="ECO:0000256" key="1">
    <source>
        <dbReference type="ARBA" id="ARBA00008324"/>
    </source>
</evidence>
<gene>
    <name evidence="4" type="ORF">SPF06_06375</name>
</gene>